<dbReference type="EMBL" id="JAVFKY010000004">
    <property type="protein sequence ID" value="KAK5577141.1"/>
    <property type="molecule type" value="Genomic_DNA"/>
</dbReference>
<evidence type="ECO:0000313" key="7">
    <source>
        <dbReference type="EMBL" id="KAK5577141.1"/>
    </source>
</evidence>
<dbReference type="GO" id="GO:0005634">
    <property type="term" value="C:nucleus"/>
    <property type="evidence" value="ECO:0007669"/>
    <property type="project" value="UniProtKB-SubCell"/>
</dbReference>
<proteinExistence type="inferred from homology"/>
<comment type="subcellular location">
    <subcellularLocation>
        <location evidence="1 5">Nucleus</location>
    </subcellularLocation>
</comment>
<feature type="compositionally biased region" description="Basic and acidic residues" evidence="6">
    <location>
        <begin position="234"/>
        <end position="245"/>
    </location>
</feature>
<dbReference type="Proteomes" id="UP001344447">
    <property type="component" value="Unassembled WGS sequence"/>
</dbReference>
<name>A0AAN7YPQ9_9MYCE</name>
<evidence type="ECO:0000256" key="3">
    <source>
        <dbReference type="ARBA" id="ARBA00022517"/>
    </source>
</evidence>
<comment type="function">
    <text evidence="5">Involved in ribosomal large subunit assembly.</text>
</comment>
<dbReference type="AlphaFoldDB" id="A0AAN7YPQ9"/>
<dbReference type="InterPro" id="IPR007023">
    <property type="entry name" value="Ribosom_reg"/>
</dbReference>
<protein>
    <recommendedName>
        <fullName evidence="5">Ribosome biogenesis regulatory protein</fullName>
    </recommendedName>
</protein>
<evidence type="ECO:0000256" key="6">
    <source>
        <dbReference type="SAM" id="MobiDB-lite"/>
    </source>
</evidence>
<comment type="caution">
    <text evidence="7">The sequence shown here is derived from an EMBL/GenBank/DDBJ whole genome shotgun (WGS) entry which is preliminary data.</text>
</comment>
<accession>A0AAN7YPQ9</accession>
<organism evidence="7 8">
    <name type="scientific">Dictyostelium firmibasis</name>
    <dbReference type="NCBI Taxonomy" id="79012"/>
    <lineage>
        <taxon>Eukaryota</taxon>
        <taxon>Amoebozoa</taxon>
        <taxon>Evosea</taxon>
        <taxon>Eumycetozoa</taxon>
        <taxon>Dictyostelia</taxon>
        <taxon>Dictyosteliales</taxon>
        <taxon>Dictyosteliaceae</taxon>
        <taxon>Dictyostelium</taxon>
    </lineage>
</organism>
<comment type="similarity">
    <text evidence="2 5">Belongs to the RRS1 family.</text>
</comment>
<feature type="region of interest" description="Disordered" evidence="6">
    <location>
        <begin position="234"/>
        <end position="263"/>
    </location>
</feature>
<evidence type="ECO:0000256" key="1">
    <source>
        <dbReference type="ARBA" id="ARBA00004123"/>
    </source>
</evidence>
<sequence length="317" mass="36500">MTEQVVNASDILTKKLDGHLVEGEDTLKYDLGNLTAYDESSINKTEYRSSPNQYIKKLSRDNVQLLISRLFQLPIKEIEEGSLALLPRCTTLIPREKSLPTSKPKTRWEAFAEIKGIKKKKKSSMEWDKEHEEYRPTFGYKKANDVANDWAMIARPDDKVGEDPFKKLEDEKNERVAKQKKREQRNFDEASMRQMSNVGKTLSFDKDSRGQIKSDMEKVFDVAKLSTASLGKFDKRVENEKDAPKRGKKKLAGLGAGDVSQESENNTKLIDRMFKKENVLNVDKATRQFVKAEERENYSKKRSFGGKDKNSQKKFKK</sequence>
<keyword evidence="3 5" id="KW-0690">Ribosome biogenesis</keyword>
<evidence type="ECO:0000256" key="4">
    <source>
        <dbReference type="ARBA" id="ARBA00023242"/>
    </source>
</evidence>
<dbReference type="GO" id="GO:0042254">
    <property type="term" value="P:ribosome biogenesis"/>
    <property type="evidence" value="ECO:0007669"/>
    <property type="project" value="UniProtKB-KW"/>
</dbReference>
<evidence type="ECO:0000256" key="2">
    <source>
        <dbReference type="ARBA" id="ARBA00010077"/>
    </source>
</evidence>
<reference evidence="7 8" key="1">
    <citation type="submission" date="2023-11" db="EMBL/GenBank/DDBJ databases">
        <title>Dfirmibasis_genome.</title>
        <authorList>
            <person name="Edelbroek B."/>
            <person name="Kjellin J."/>
            <person name="Jerlstrom-Hultqvist J."/>
            <person name="Soderbom F."/>
        </authorList>
    </citation>
    <scope>NUCLEOTIDE SEQUENCE [LARGE SCALE GENOMIC DNA]</scope>
    <source>
        <strain evidence="7 8">TNS-C-14</strain>
    </source>
</reference>
<dbReference type="Pfam" id="PF04939">
    <property type="entry name" value="RRS1"/>
    <property type="match status" value="1"/>
</dbReference>
<feature type="region of interest" description="Disordered" evidence="6">
    <location>
        <begin position="292"/>
        <end position="317"/>
    </location>
</feature>
<keyword evidence="8" id="KW-1185">Reference proteome</keyword>
<keyword evidence="4 5" id="KW-0539">Nucleus</keyword>
<feature type="compositionally biased region" description="Basic and acidic residues" evidence="6">
    <location>
        <begin position="292"/>
        <end position="311"/>
    </location>
</feature>
<evidence type="ECO:0000256" key="5">
    <source>
        <dbReference type="RuleBase" id="RU364132"/>
    </source>
</evidence>
<gene>
    <name evidence="7" type="ORF">RB653_002079</name>
</gene>
<evidence type="ECO:0000313" key="8">
    <source>
        <dbReference type="Proteomes" id="UP001344447"/>
    </source>
</evidence>